<dbReference type="RefSeq" id="WP_185102535.1">
    <property type="nucleotide sequence ID" value="NZ_JACHMI010000001.1"/>
</dbReference>
<evidence type="ECO:0000313" key="4">
    <source>
        <dbReference type="Proteomes" id="UP000565579"/>
    </source>
</evidence>
<protein>
    <recommendedName>
        <fullName evidence="2">DUF6351 domain-containing protein</fullName>
    </recommendedName>
</protein>
<keyword evidence="1" id="KW-0732">Signal</keyword>
<reference evidence="3 4" key="1">
    <citation type="submission" date="2020-08" db="EMBL/GenBank/DDBJ databases">
        <title>Sequencing the genomes of 1000 actinobacteria strains.</title>
        <authorList>
            <person name="Klenk H.-P."/>
        </authorList>
    </citation>
    <scope>NUCLEOTIDE SEQUENCE [LARGE SCALE GENOMIC DNA]</scope>
    <source>
        <strain evidence="3 4">DSM 43768</strain>
    </source>
</reference>
<feature type="domain" description="DUF6351" evidence="2">
    <location>
        <begin position="39"/>
        <end position="727"/>
    </location>
</feature>
<evidence type="ECO:0000259" key="2">
    <source>
        <dbReference type="Pfam" id="PF19878"/>
    </source>
</evidence>
<evidence type="ECO:0000313" key="3">
    <source>
        <dbReference type="EMBL" id="MBB6547964.1"/>
    </source>
</evidence>
<comment type="caution">
    <text evidence="3">The sequence shown here is derived from an EMBL/GenBank/DDBJ whole genome shotgun (WGS) entry which is preliminary data.</text>
</comment>
<feature type="signal peptide" evidence="1">
    <location>
        <begin position="1"/>
        <end position="22"/>
    </location>
</feature>
<dbReference type="AlphaFoldDB" id="A0A7X0TY78"/>
<sequence>MKAVVVLTVLASLIAAPAPAYASGAAPAPAYASGAALALEVLSSRPGQVTGGDALIRVRGTGGAGLRVLRNGEDVTAAFGRTGDGLTGLVSGLDVGDNTITATAGPHRRTLKVRNHPVQGPVFSGAHQYPFLCKTERSGLGPPVADNQDGQGMRVAGGWSRDCFAPTVTDRLYRSTDGTYKPMPAQGRPPDLATTTLLDGRTADFVVRRERGVINRFLYSIAMLEDAWNGRAIYRFDGGVGIGHDQGTLGGSALDPYGLGQGYAILHSSGTRTSTHYNLILGGETALMVKERFIERHGPPLYTVGVGGSGGAIQQYIYGQNHGDRVIDAAIPQYSYPDMVTQTIHVGDCELLERYMDAHPRWARWDDRTALIGMNASDTVVNPTTGEPGSDECVNGWRGLTPLTMNPLWTSNNDPEWQRMDPPGVKDTVQWTHWDDLRKVYGVDEQGHARSTWDNVGVQYGLKALTDGVITPEEFLDLNAEAGSWKEAADMVQEGCPFVPSACPADFDPWSARNANLSGDPAPRRTGDPEAIRSVRNSGLMFGGDLDLPVIDWRHYLEEQLDMHNAHQSFASRKRMLDHDGRAGNQVIWFTDARPDGPGFDQTPEALRVIDAWMANIRKYPARGVTANRPPQAVDRCFATDGTELAAGPHVWDGVLDRRAPGPCTQRFPLYGTSRTVAGGPIEGGVHKCRLQPVDRAIAKGLYGAWRPDRDQRARLKQIFPTGVCDY</sequence>
<proteinExistence type="predicted"/>
<dbReference type="Proteomes" id="UP000565579">
    <property type="component" value="Unassembled WGS sequence"/>
</dbReference>
<accession>A0A7X0TY78</accession>
<keyword evidence="4" id="KW-1185">Reference proteome</keyword>
<name>A0A7X0TY78_9ACTN</name>
<feature type="chain" id="PRO_5031482374" description="DUF6351 domain-containing protein" evidence="1">
    <location>
        <begin position="23"/>
        <end position="727"/>
    </location>
</feature>
<dbReference type="EMBL" id="JACHMI010000001">
    <property type="protein sequence ID" value="MBB6547964.1"/>
    <property type="molecule type" value="Genomic_DNA"/>
</dbReference>
<evidence type="ECO:0000256" key="1">
    <source>
        <dbReference type="SAM" id="SignalP"/>
    </source>
</evidence>
<gene>
    <name evidence="3" type="ORF">HD593_002759</name>
</gene>
<dbReference type="Pfam" id="PF19878">
    <property type="entry name" value="DUF6351"/>
    <property type="match status" value="1"/>
</dbReference>
<dbReference type="InterPro" id="IPR045556">
    <property type="entry name" value="DUF6351"/>
</dbReference>
<organism evidence="3 4">
    <name type="scientific">Nonomuraea rubra</name>
    <dbReference type="NCBI Taxonomy" id="46180"/>
    <lineage>
        <taxon>Bacteria</taxon>
        <taxon>Bacillati</taxon>
        <taxon>Actinomycetota</taxon>
        <taxon>Actinomycetes</taxon>
        <taxon>Streptosporangiales</taxon>
        <taxon>Streptosporangiaceae</taxon>
        <taxon>Nonomuraea</taxon>
    </lineage>
</organism>